<proteinExistence type="predicted"/>
<dbReference type="Proteomes" id="UP000694388">
    <property type="component" value="Unplaced"/>
</dbReference>
<accession>A0A8C4QDY0</accession>
<evidence type="ECO:0000313" key="2">
    <source>
        <dbReference type="Ensembl" id="ENSEBUP00000013425.1"/>
    </source>
</evidence>
<evidence type="ECO:0000313" key="3">
    <source>
        <dbReference type="Proteomes" id="UP000694388"/>
    </source>
</evidence>
<organism evidence="2 3">
    <name type="scientific">Eptatretus burgeri</name>
    <name type="common">Inshore hagfish</name>
    <dbReference type="NCBI Taxonomy" id="7764"/>
    <lineage>
        <taxon>Eukaryota</taxon>
        <taxon>Metazoa</taxon>
        <taxon>Chordata</taxon>
        <taxon>Craniata</taxon>
        <taxon>Vertebrata</taxon>
        <taxon>Cyclostomata</taxon>
        <taxon>Myxini</taxon>
        <taxon>Myxiniformes</taxon>
        <taxon>Myxinidae</taxon>
        <taxon>Eptatretinae</taxon>
        <taxon>Eptatretus</taxon>
    </lineage>
</organism>
<name>A0A8C4QDY0_EPTBU</name>
<feature type="chain" id="PRO_5034418812" evidence="1">
    <location>
        <begin position="18"/>
        <end position="326"/>
    </location>
</feature>
<reference evidence="2" key="1">
    <citation type="submission" date="2025-08" db="UniProtKB">
        <authorList>
            <consortium name="Ensembl"/>
        </authorList>
    </citation>
    <scope>IDENTIFICATION</scope>
</reference>
<sequence>MDMHIALNHLFILLTHPLRLMRSLLHMARLQFNTLHSTGLAGSEESDAMTAVESLVKRVHGVAWADQDTVSPRTTSSESPLPRFSLVQFLTFPRSKLPHQQASSNLETRTETFTRLKRDLPVGMNTVPSVQKKCTTPFTKAPFVGHKRQISGLSPNYSPAVKRAKRQVLQDPQSPGHQRFPFYPCDNISHALDGVFPLPEEEIPCGIAPLNSTFTHDTEFASATFHEGGQLDDAQGMKENMNRASVSRESRVQMLSNGPPVNRLEKIRHFSAVSKATAHRVRTSQNEPKSRPAIRRLRYVAAIPSLHNLSTPKRNIVEAQKCRKTY</sequence>
<keyword evidence="3" id="KW-1185">Reference proteome</keyword>
<feature type="signal peptide" evidence="1">
    <location>
        <begin position="1"/>
        <end position="17"/>
    </location>
</feature>
<keyword evidence="1" id="KW-0732">Signal</keyword>
<dbReference type="AlphaFoldDB" id="A0A8C4QDY0"/>
<protein>
    <submittedName>
        <fullName evidence="2">Uncharacterized protein</fullName>
    </submittedName>
</protein>
<reference evidence="2" key="2">
    <citation type="submission" date="2025-09" db="UniProtKB">
        <authorList>
            <consortium name="Ensembl"/>
        </authorList>
    </citation>
    <scope>IDENTIFICATION</scope>
</reference>
<evidence type="ECO:0000256" key="1">
    <source>
        <dbReference type="SAM" id="SignalP"/>
    </source>
</evidence>
<dbReference type="Ensembl" id="ENSEBUT00000014001.1">
    <property type="protein sequence ID" value="ENSEBUP00000013425.1"/>
    <property type="gene ID" value="ENSEBUG00000008471.1"/>
</dbReference>